<proteinExistence type="predicted"/>
<sequence length="157" mass="17353">MATALPSLFAALSFTSDLHFCSLWQLVDSSLTLVWVSLLFILDDDMVQGEWGLACTVKTAAFSLVVLLHFWTDVTISIAWLSIGLMNGVVLNCSSPNATYTACLQDQSLAHLQLKSSSSKFMVLEAQYKLLFVGWCYMPTAFVYLYSHAYLNLSGST</sequence>
<dbReference type="Proteomes" id="UP001420932">
    <property type="component" value="Unassembled WGS sequence"/>
</dbReference>
<gene>
    <name evidence="2" type="ORF">Syun_003176</name>
</gene>
<evidence type="ECO:0000313" key="3">
    <source>
        <dbReference type="Proteomes" id="UP001420932"/>
    </source>
</evidence>
<comment type="caution">
    <text evidence="2">The sequence shown here is derived from an EMBL/GenBank/DDBJ whole genome shotgun (WGS) entry which is preliminary data.</text>
</comment>
<keyword evidence="1" id="KW-0472">Membrane</keyword>
<feature type="transmembrane region" description="Helical" evidence="1">
    <location>
        <begin position="23"/>
        <end position="42"/>
    </location>
</feature>
<keyword evidence="1" id="KW-1133">Transmembrane helix</keyword>
<dbReference type="EMBL" id="JBBNAF010000002">
    <property type="protein sequence ID" value="KAK9162274.1"/>
    <property type="molecule type" value="Genomic_DNA"/>
</dbReference>
<organism evidence="2 3">
    <name type="scientific">Stephania yunnanensis</name>
    <dbReference type="NCBI Taxonomy" id="152371"/>
    <lineage>
        <taxon>Eukaryota</taxon>
        <taxon>Viridiplantae</taxon>
        <taxon>Streptophyta</taxon>
        <taxon>Embryophyta</taxon>
        <taxon>Tracheophyta</taxon>
        <taxon>Spermatophyta</taxon>
        <taxon>Magnoliopsida</taxon>
        <taxon>Ranunculales</taxon>
        <taxon>Menispermaceae</taxon>
        <taxon>Menispermoideae</taxon>
        <taxon>Cissampelideae</taxon>
        <taxon>Stephania</taxon>
    </lineage>
</organism>
<evidence type="ECO:0000313" key="2">
    <source>
        <dbReference type="EMBL" id="KAK9162274.1"/>
    </source>
</evidence>
<keyword evidence="1" id="KW-0812">Transmembrane</keyword>
<reference evidence="2 3" key="1">
    <citation type="submission" date="2024-01" db="EMBL/GenBank/DDBJ databases">
        <title>Genome assemblies of Stephania.</title>
        <authorList>
            <person name="Yang L."/>
        </authorList>
    </citation>
    <scope>NUCLEOTIDE SEQUENCE [LARGE SCALE GENOMIC DNA]</scope>
    <source>
        <strain evidence="2">YNDBR</strain>
        <tissue evidence="2">Leaf</tissue>
    </source>
</reference>
<protein>
    <submittedName>
        <fullName evidence="2">Uncharacterized protein</fullName>
    </submittedName>
</protein>
<keyword evidence="3" id="KW-1185">Reference proteome</keyword>
<feature type="transmembrane region" description="Helical" evidence="1">
    <location>
        <begin position="130"/>
        <end position="151"/>
    </location>
</feature>
<dbReference type="AlphaFoldDB" id="A0AAP0L2S4"/>
<evidence type="ECO:0000256" key="1">
    <source>
        <dbReference type="SAM" id="Phobius"/>
    </source>
</evidence>
<accession>A0AAP0L2S4</accession>
<name>A0AAP0L2S4_9MAGN</name>